<dbReference type="Proteomes" id="UP000037564">
    <property type="component" value="Unassembled WGS sequence"/>
</dbReference>
<accession>A0A0B0VQA3</accession>
<name>A0A0B0VQA3_ECOLX</name>
<reference evidence="1 2" key="1">
    <citation type="submission" date="2015-07" db="EMBL/GenBank/DDBJ databases">
        <title>Genome sequences of 64 non-O157:H7 Shiga toxin-producing Escherichia coli strains.</title>
        <authorList>
            <person name="Gonzalez-Escalona N."/>
            <person name="Toro M."/>
            <person name="Timme R."/>
            <person name="Payne J."/>
        </authorList>
    </citation>
    <scope>NUCLEOTIDE SEQUENCE [LARGE SCALE GENOMIC DNA]</scope>
    <source>
        <strain evidence="1 2">CFSAN026843</strain>
    </source>
</reference>
<proteinExistence type="predicted"/>
<gene>
    <name evidence="1" type="ORF">WR15_19810</name>
</gene>
<protein>
    <submittedName>
        <fullName evidence="1">Uncharacterized protein</fullName>
    </submittedName>
</protein>
<dbReference type="EMBL" id="LGZN01000057">
    <property type="protein sequence ID" value="KNF65415.1"/>
    <property type="molecule type" value="Genomic_DNA"/>
</dbReference>
<dbReference type="AlphaFoldDB" id="A0A0B0VQA3"/>
<sequence length="69" mass="8193">MYKCSLATNTPTDHVLLCSDTSKMYNQRHEFFFVHMIVHNQRDNNYDKPFGRRGSEKKNLCNYFSPGCR</sequence>
<organism evidence="1 2">
    <name type="scientific">Escherichia coli</name>
    <dbReference type="NCBI Taxonomy" id="562"/>
    <lineage>
        <taxon>Bacteria</taxon>
        <taxon>Pseudomonadati</taxon>
        <taxon>Pseudomonadota</taxon>
        <taxon>Gammaproteobacteria</taxon>
        <taxon>Enterobacterales</taxon>
        <taxon>Enterobacteriaceae</taxon>
        <taxon>Escherichia</taxon>
    </lineage>
</organism>
<evidence type="ECO:0000313" key="1">
    <source>
        <dbReference type="EMBL" id="KNF65415.1"/>
    </source>
</evidence>
<evidence type="ECO:0000313" key="2">
    <source>
        <dbReference type="Proteomes" id="UP000037564"/>
    </source>
</evidence>
<comment type="caution">
    <text evidence="1">The sequence shown here is derived from an EMBL/GenBank/DDBJ whole genome shotgun (WGS) entry which is preliminary data.</text>
</comment>